<feature type="transmembrane region" description="Helical" evidence="1">
    <location>
        <begin position="163"/>
        <end position="184"/>
    </location>
</feature>
<evidence type="ECO:0000313" key="2">
    <source>
        <dbReference type="EMBL" id="ODO61159.1"/>
    </source>
</evidence>
<evidence type="ECO:0008006" key="4">
    <source>
        <dbReference type="Google" id="ProtNLM"/>
    </source>
</evidence>
<keyword evidence="1" id="KW-0472">Membrane</keyword>
<evidence type="ECO:0000313" key="3">
    <source>
        <dbReference type="Proteomes" id="UP000094892"/>
    </source>
</evidence>
<dbReference type="EMBL" id="MCOL01000001">
    <property type="protein sequence ID" value="ODO61159.1"/>
    <property type="molecule type" value="Genomic_DNA"/>
</dbReference>
<protein>
    <recommendedName>
        <fullName evidence="4">Capsular polysaccharide biosynthesis protein CpsC</fullName>
    </recommendedName>
</protein>
<keyword evidence="1" id="KW-0812">Transmembrane</keyword>
<sequence length="220" mass="24326">MKFVFRFNSGMAHRLVKKYLLITILIAVLFGGLSGAATMTLKKNVYTSTGQMVQNDNNYTLIQSYKQFAASSSFTTILDKKIAASRWQESNASKNYTIAIGNNSDSPFFSVSVASPNKYFSEFLTNTAMQTLVSNLSQYLSGANVSIVSEASTGYISGYRKILIKYTIVAAILGFVLSWLIFIARELFIGKIKDEDFVEDVFEINKLGTITLSEKKGGSK</sequence>
<accession>A0A1E3KQW1</accession>
<name>A0A1E3KQW1_LACPN</name>
<dbReference type="RefSeq" id="WP_015825382.1">
    <property type="nucleotide sequence ID" value="NZ_CP024413.1"/>
</dbReference>
<gene>
    <name evidence="2" type="ORF">LPJSA22_01116</name>
</gene>
<proteinExistence type="predicted"/>
<comment type="caution">
    <text evidence="2">The sequence shown here is derived from an EMBL/GenBank/DDBJ whole genome shotgun (WGS) entry which is preliminary data.</text>
</comment>
<dbReference type="Proteomes" id="UP000094892">
    <property type="component" value="Unassembled WGS sequence"/>
</dbReference>
<keyword evidence="1" id="KW-1133">Transmembrane helix</keyword>
<reference evidence="2 3" key="1">
    <citation type="submission" date="2016-08" db="EMBL/GenBank/DDBJ databases">
        <title>Genome sequencing of Lactobacillus plantarum JSA22, isolated from fermented soybean paste.</title>
        <authorList>
            <person name="Choi H.S."/>
        </authorList>
    </citation>
    <scope>NUCLEOTIDE SEQUENCE [LARGE SCALE GENOMIC DNA]</scope>
    <source>
        <strain evidence="2 3">JSA22</strain>
    </source>
</reference>
<evidence type="ECO:0000256" key="1">
    <source>
        <dbReference type="SAM" id="Phobius"/>
    </source>
</evidence>
<dbReference type="AlphaFoldDB" id="A0A1E3KQW1"/>
<organism evidence="2 3">
    <name type="scientific">Lactiplantibacillus plantarum</name>
    <name type="common">Lactobacillus plantarum</name>
    <dbReference type="NCBI Taxonomy" id="1590"/>
    <lineage>
        <taxon>Bacteria</taxon>
        <taxon>Bacillati</taxon>
        <taxon>Bacillota</taxon>
        <taxon>Bacilli</taxon>
        <taxon>Lactobacillales</taxon>
        <taxon>Lactobacillaceae</taxon>
        <taxon>Lactiplantibacillus</taxon>
    </lineage>
</organism>
<dbReference type="PATRIC" id="fig|1590.142.peg.1114"/>